<gene>
    <name evidence="1" type="ORF">A3H05_01110</name>
</gene>
<dbReference type="Proteomes" id="UP000177334">
    <property type="component" value="Unassembled WGS sequence"/>
</dbReference>
<reference evidence="1 2" key="1">
    <citation type="journal article" date="2016" name="Nat. Commun.">
        <title>Thousands of microbial genomes shed light on interconnected biogeochemical processes in an aquifer system.</title>
        <authorList>
            <person name="Anantharaman K."/>
            <person name="Brown C.T."/>
            <person name="Hug L.A."/>
            <person name="Sharon I."/>
            <person name="Castelle C.J."/>
            <person name="Probst A.J."/>
            <person name="Thomas B.C."/>
            <person name="Singh A."/>
            <person name="Wilkins M.J."/>
            <person name="Karaoz U."/>
            <person name="Brodie E.L."/>
            <person name="Williams K.H."/>
            <person name="Hubbard S.S."/>
            <person name="Banfield J.F."/>
        </authorList>
    </citation>
    <scope>NUCLEOTIDE SEQUENCE [LARGE SCALE GENOMIC DNA]</scope>
</reference>
<sequence>MIKKDGGAIMKNIEISPDLWKVTPEEVKIIADWICGCYGKGEWTEAYLNPLSLSPEIERFFEINRLVQNVELVLKMNCQENPFRRHLCRILKINENEHSHLLTFMKFL</sequence>
<proteinExistence type="predicted"/>
<dbReference type="EMBL" id="MFIP01000001">
    <property type="protein sequence ID" value="OGF92894.1"/>
    <property type="molecule type" value="Genomic_DNA"/>
</dbReference>
<accession>A0A1F5XY86</accession>
<comment type="caution">
    <text evidence="1">The sequence shown here is derived from an EMBL/GenBank/DDBJ whole genome shotgun (WGS) entry which is preliminary data.</text>
</comment>
<evidence type="ECO:0000313" key="2">
    <source>
        <dbReference type="Proteomes" id="UP000177334"/>
    </source>
</evidence>
<protein>
    <submittedName>
        <fullName evidence="1">Uncharacterized protein</fullName>
    </submittedName>
</protein>
<organism evidence="1 2">
    <name type="scientific">Candidatus Giovannonibacteria bacterium RIFCSPLOWO2_12_FULL_43_26</name>
    <dbReference type="NCBI Taxonomy" id="1798363"/>
    <lineage>
        <taxon>Bacteria</taxon>
        <taxon>Candidatus Giovannoniibacteriota</taxon>
    </lineage>
</organism>
<name>A0A1F5XY86_9BACT</name>
<evidence type="ECO:0000313" key="1">
    <source>
        <dbReference type="EMBL" id="OGF92894.1"/>
    </source>
</evidence>
<dbReference type="AlphaFoldDB" id="A0A1F5XY86"/>